<dbReference type="Gene3D" id="3.30.70.100">
    <property type="match status" value="1"/>
</dbReference>
<dbReference type="CDD" id="cd00371">
    <property type="entry name" value="HMA"/>
    <property type="match status" value="1"/>
</dbReference>
<organism evidence="4 5">
    <name type="scientific">Clostridium paridis</name>
    <dbReference type="NCBI Taxonomy" id="2803863"/>
    <lineage>
        <taxon>Bacteria</taxon>
        <taxon>Bacillati</taxon>
        <taxon>Bacillota</taxon>
        <taxon>Clostridia</taxon>
        <taxon>Eubacteriales</taxon>
        <taxon>Clostridiaceae</taxon>
        <taxon>Clostridium</taxon>
    </lineage>
</organism>
<dbReference type="EMBL" id="JAESWA010000028">
    <property type="protein sequence ID" value="MBL4933822.1"/>
    <property type="molecule type" value="Genomic_DNA"/>
</dbReference>
<dbReference type="InterPro" id="IPR017969">
    <property type="entry name" value="Heavy-metal-associated_CS"/>
</dbReference>
<feature type="transmembrane region" description="Helical" evidence="2">
    <location>
        <begin position="77"/>
        <end position="96"/>
    </location>
</feature>
<keyword evidence="2" id="KW-0472">Membrane</keyword>
<dbReference type="Proteomes" id="UP000623681">
    <property type="component" value="Unassembled WGS sequence"/>
</dbReference>
<feature type="transmembrane region" description="Helical" evidence="2">
    <location>
        <begin position="228"/>
        <end position="249"/>
    </location>
</feature>
<dbReference type="Pfam" id="PF13386">
    <property type="entry name" value="DsbD_2"/>
    <property type="match status" value="1"/>
</dbReference>
<accession>A0A937K5K7</accession>
<dbReference type="PANTHER" id="PTHR42208:SF1">
    <property type="entry name" value="HEAVY METAL TRANSPORTER"/>
    <property type="match status" value="1"/>
</dbReference>
<evidence type="ECO:0000313" key="4">
    <source>
        <dbReference type="EMBL" id="MBL4933822.1"/>
    </source>
</evidence>
<sequence length="597" mass="64563">MSIRHEEIKVYDMTCTSCEKKVEKEIKKLDGVIYTEVSFINEFAIIEYDDDLCNLDLIKASITSAGYSTKKSKNLKLLGLIIIAAIVILLGFNTSGFDMEGKLENASYAALFIVGILSSIHCVGMCGGIMLSQNTIDINTNKSRLKSLRPSILYNVGRVASYTLLGGIFGAMGSILSFSITTKAIIEVIAGIFMIMMGFNISGFKLFRWFNIKIPSLSCKSKNKFRSPFIIGFLNGLMPCGPLQTMQLFALGTGNALKGALSMFVFSIGTVPLMLLFGALSSLLTKGLSKKLIKFSGILIIVLGLVMGNRGLTLAGLSINPITILTNGTTAFSDKSSSNSSNPNVYKATLKNGMQVINMSVGNRGYTPNIFYIQKNIPVKWIVDAKLVTSCNSTIVARSLDLQKKLVNGENIIEFTPSNKDISFSCWMGMLGGVIKVVDKLDTLDLSKVDSATSPAASSDFAPSKQYSFNGTDITNVPTGTIIQKSTSIGIGQTAKFKGTGNSLEPLVVVTGNSSSTKLTFDLNAFDNAEGEYKILDILTKEEIISFTGKKGINEVTFNPKKSGSFEIMKGAFILGVIEVVDDINSVNPEVIRAEYF</sequence>
<keyword evidence="5" id="KW-1185">Reference proteome</keyword>
<evidence type="ECO:0000313" key="5">
    <source>
        <dbReference type="Proteomes" id="UP000623681"/>
    </source>
</evidence>
<feature type="transmembrane region" description="Helical" evidence="2">
    <location>
        <begin position="152"/>
        <end position="178"/>
    </location>
</feature>
<proteinExistence type="predicted"/>
<dbReference type="RefSeq" id="WP_202769286.1">
    <property type="nucleotide sequence ID" value="NZ_JAESWA010000028.1"/>
</dbReference>
<feature type="transmembrane region" description="Helical" evidence="2">
    <location>
        <begin position="261"/>
        <end position="280"/>
    </location>
</feature>
<dbReference type="InterPro" id="IPR006121">
    <property type="entry name" value="HMA_dom"/>
</dbReference>
<evidence type="ECO:0000256" key="2">
    <source>
        <dbReference type="SAM" id="Phobius"/>
    </source>
</evidence>
<dbReference type="InterPro" id="IPR039447">
    <property type="entry name" value="UreH-like_TM_dom"/>
</dbReference>
<feature type="domain" description="HMA" evidence="3">
    <location>
        <begin position="4"/>
        <end position="70"/>
    </location>
</feature>
<name>A0A937K5K7_9CLOT</name>
<evidence type="ECO:0000259" key="3">
    <source>
        <dbReference type="PROSITE" id="PS50846"/>
    </source>
</evidence>
<dbReference type="InterPro" id="IPR008972">
    <property type="entry name" value="Cupredoxin"/>
</dbReference>
<comment type="caution">
    <text evidence="4">The sequence shown here is derived from an EMBL/GenBank/DDBJ whole genome shotgun (WGS) entry which is preliminary data.</text>
</comment>
<dbReference type="SUPFAM" id="SSF55008">
    <property type="entry name" value="HMA, heavy metal-associated domain"/>
    <property type="match status" value="1"/>
</dbReference>
<keyword evidence="2" id="KW-0812">Transmembrane</keyword>
<evidence type="ECO:0000256" key="1">
    <source>
        <dbReference type="ARBA" id="ARBA00022723"/>
    </source>
</evidence>
<dbReference type="Pfam" id="PF00403">
    <property type="entry name" value="HMA"/>
    <property type="match status" value="1"/>
</dbReference>
<feature type="transmembrane region" description="Helical" evidence="2">
    <location>
        <begin position="184"/>
        <end position="207"/>
    </location>
</feature>
<dbReference type="PANTHER" id="PTHR42208">
    <property type="entry name" value="HEAVY METAL TRANSPORTER-RELATED"/>
    <property type="match status" value="1"/>
</dbReference>
<keyword evidence="1" id="KW-0479">Metal-binding</keyword>
<feature type="transmembrane region" description="Helical" evidence="2">
    <location>
        <begin position="292"/>
        <end position="312"/>
    </location>
</feature>
<dbReference type="PROSITE" id="PS01047">
    <property type="entry name" value="HMA_1"/>
    <property type="match status" value="1"/>
</dbReference>
<dbReference type="FunFam" id="3.30.70.100:FF:000001">
    <property type="entry name" value="ATPase copper transporting beta"/>
    <property type="match status" value="1"/>
</dbReference>
<dbReference type="AlphaFoldDB" id="A0A937K5K7"/>
<protein>
    <submittedName>
        <fullName evidence="4">Sulfite exporter TauE/SafE family protein</fullName>
    </submittedName>
</protein>
<dbReference type="Gene3D" id="2.60.40.420">
    <property type="entry name" value="Cupredoxins - blue copper proteins"/>
    <property type="match status" value="1"/>
</dbReference>
<reference evidence="4" key="1">
    <citation type="submission" date="2021-01" db="EMBL/GenBank/DDBJ databases">
        <title>Genome public.</title>
        <authorList>
            <person name="Liu C."/>
            <person name="Sun Q."/>
        </authorList>
    </citation>
    <scope>NUCLEOTIDE SEQUENCE</scope>
    <source>
        <strain evidence="4">YIM B02565</strain>
    </source>
</reference>
<dbReference type="GO" id="GO:0046872">
    <property type="term" value="F:metal ion binding"/>
    <property type="evidence" value="ECO:0007669"/>
    <property type="project" value="UniProtKB-KW"/>
</dbReference>
<gene>
    <name evidence="4" type="ORF">JK634_18725</name>
</gene>
<feature type="transmembrane region" description="Helical" evidence="2">
    <location>
        <begin position="108"/>
        <end position="131"/>
    </location>
</feature>
<keyword evidence="2" id="KW-1133">Transmembrane helix</keyword>
<dbReference type="PROSITE" id="PS50846">
    <property type="entry name" value="HMA_2"/>
    <property type="match status" value="1"/>
</dbReference>
<dbReference type="InterPro" id="IPR036163">
    <property type="entry name" value="HMA_dom_sf"/>
</dbReference>